<accession>G9WXA6</accession>
<evidence type="ECO:0000259" key="2">
    <source>
        <dbReference type="Pfam" id="PF00155"/>
    </source>
</evidence>
<dbReference type="InterPro" id="IPR015422">
    <property type="entry name" value="PyrdxlP-dep_Trfase_small"/>
</dbReference>
<dbReference type="Proteomes" id="UP000003527">
    <property type="component" value="Unassembled WGS sequence"/>
</dbReference>
<dbReference type="GO" id="GO:0008483">
    <property type="term" value="F:transaminase activity"/>
    <property type="evidence" value="ECO:0007669"/>
    <property type="project" value="UniProtKB-KW"/>
</dbReference>
<comment type="caution">
    <text evidence="3">The sequence shown here is derived from an EMBL/GenBank/DDBJ whole genome shotgun (WGS) entry which is preliminary data.</text>
</comment>
<dbReference type="PANTHER" id="PTHR42691">
    <property type="entry name" value="ASPARTATE AMINOTRANSFERASE YHDR-RELATED"/>
    <property type="match status" value="1"/>
</dbReference>
<dbReference type="InterPro" id="IPR004839">
    <property type="entry name" value="Aminotransferase_I/II_large"/>
</dbReference>
<comment type="similarity">
    <text evidence="1">Belongs to the class-I pyridoxal-phosphate-dependent aminotransferase family.</text>
</comment>
<dbReference type="PATRIC" id="fig|796944.3.peg.2238"/>
<keyword evidence="4" id="KW-1185">Reference proteome</keyword>
<dbReference type="InterPro" id="IPR015421">
    <property type="entry name" value="PyrdxlP-dep_Trfase_major"/>
</dbReference>
<protein>
    <recommendedName>
        <fullName evidence="1">Aminotransferase</fullName>
        <ecNumber evidence="1">2.6.1.-</ecNumber>
    </recommendedName>
</protein>
<comment type="cofactor">
    <cofactor evidence="1">
        <name>pyridoxal 5'-phosphate</name>
        <dbReference type="ChEBI" id="CHEBI:597326"/>
    </cofactor>
</comment>
<dbReference type="EC" id="2.6.1.-" evidence="1"/>
<dbReference type="PRINTS" id="PR00753">
    <property type="entry name" value="ACCSYNTHASE"/>
</dbReference>
<dbReference type="Pfam" id="PF00155">
    <property type="entry name" value="Aminotran_1_2"/>
    <property type="match status" value="1"/>
</dbReference>
<dbReference type="AlphaFoldDB" id="G9WXA6"/>
<dbReference type="Gene3D" id="3.40.640.10">
    <property type="entry name" value="Type I PLP-dependent aspartate aminotransferase-like (Major domain)"/>
    <property type="match status" value="1"/>
</dbReference>
<dbReference type="CDD" id="cd00609">
    <property type="entry name" value="AAT_like"/>
    <property type="match status" value="1"/>
</dbReference>
<name>G9WXA6_9FIRM</name>
<evidence type="ECO:0000313" key="4">
    <source>
        <dbReference type="Proteomes" id="UP000003527"/>
    </source>
</evidence>
<dbReference type="NCBIfam" id="NF005305">
    <property type="entry name" value="PRK06836.1"/>
    <property type="match status" value="1"/>
</dbReference>
<dbReference type="PANTHER" id="PTHR42691:SF1">
    <property type="entry name" value="ASPARTATE AMINOTRANSFERASE YHDR-RELATED"/>
    <property type="match status" value="1"/>
</dbReference>
<dbReference type="PROSITE" id="PS00105">
    <property type="entry name" value="AA_TRANSFER_CLASS_1"/>
    <property type="match status" value="1"/>
</dbReference>
<evidence type="ECO:0000256" key="1">
    <source>
        <dbReference type="RuleBase" id="RU000481"/>
    </source>
</evidence>
<feature type="domain" description="Aminotransferase class I/classII large" evidence="2">
    <location>
        <begin position="38"/>
        <end position="381"/>
    </location>
</feature>
<dbReference type="Gene3D" id="3.90.1150.10">
    <property type="entry name" value="Aspartate Aminotransferase, domain 1"/>
    <property type="match status" value="2"/>
</dbReference>
<dbReference type="RefSeq" id="WP_009537242.1">
    <property type="nucleotide sequence ID" value="NZ_JH414505.1"/>
</dbReference>
<dbReference type="InterPro" id="IPR015424">
    <property type="entry name" value="PyrdxlP-dep_Trfase"/>
</dbReference>
<dbReference type="EMBL" id="AFZD01000021">
    <property type="protein sequence ID" value="EHL09439.1"/>
    <property type="molecule type" value="Genomic_DNA"/>
</dbReference>
<sequence length="407" mass="46158">MSLARTMEGLMAGNSVIRKMFEMGQEMAKNYGKDQVYDFSLGNPVAPVPYEVKNAIISLLENQDPHEIHGYMKNAGFDDVRTQVAEHLNSRFGQNYHKDNILLCAGAAGGLNILMRCLLDEEDEVLCFAPYFTEYKSYVSHYKGKLAVVPMRADDFSLNLDAAERMIRQRTKAVILNNPNNPSGIIYSEEELLLLTKMLKEAEERVGHPIYLICDEPYRELAYDGREVPYLPNLYRNSIYLYSFSKTLSIPGERIGYMAISDAVEDGELLMQAAIITGRTLGFVNAPSLFQKVIGQCLDVKIDLGFYDRNRKLLYTELTEMGFTCVPPQGAFYLLVKSPLEDTESFVKLAEKQHIILVPTDGFGLPGYFRLAYCVPYEKIEASLPAFRALAEDCRNWESEKEAEEER</sequence>
<proteinExistence type="inferred from homology"/>
<dbReference type="InterPro" id="IPR004838">
    <property type="entry name" value="NHTrfase_class1_PyrdxlP-BS"/>
</dbReference>
<keyword evidence="1" id="KW-0808">Transferase</keyword>
<organism evidence="3 4">
    <name type="scientific">Oribacterium asaccharolyticum ACB7</name>
    <dbReference type="NCBI Taxonomy" id="796944"/>
    <lineage>
        <taxon>Bacteria</taxon>
        <taxon>Bacillati</taxon>
        <taxon>Bacillota</taxon>
        <taxon>Clostridia</taxon>
        <taxon>Lachnospirales</taxon>
        <taxon>Lachnospiraceae</taxon>
        <taxon>Oribacterium</taxon>
    </lineage>
</organism>
<keyword evidence="1" id="KW-0032">Aminotransferase</keyword>
<dbReference type="SUPFAM" id="SSF53383">
    <property type="entry name" value="PLP-dependent transferases"/>
    <property type="match status" value="1"/>
</dbReference>
<gene>
    <name evidence="3" type="ORF">HMPREF9624_01480</name>
</gene>
<reference evidence="3 4" key="1">
    <citation type="submission" date="2011-08" db="EMBL/GenBank/DDBJ databases">
        <title>The Genome Sequence of Oribacterium sp. ACB7.</title>
        <authorList>
            <consortium name="The Broad Institute Genome Sequencing Platform"/>
            <person name="Earl A."/>
            <person name="Ward D."/>
            <person name="Feldgarden M."/>
            <person name="Gevers D."/>
            <person name="Sizova M."/>
            <person name="Hazen A."/>
            <person name="Epstein S."/>
            <person name="Young S.K."/>
            <person name="Zeng Q."/>
            <person name="Gargeya S."/>
            <person name="Fitzgerald M."/>
            <person name="Haas B."/>
            <person name="Abouelleil A."/>
            <person name="Alvarado L."/>
            <person name="Arachchi H.M."/>
            <person name="Berlin A."/>
            <person name="Brown A."/>
            <person name="Chapman S.B."/>
            <person name="Chen Z."/>
            <person name="Dunbar C."/>
            <person name="Freedman E."/>
            <person name="Gearin G."/>
            <person name="Gellesch M."/>
            <person name="Goldberg J."/>
            <person name="Griggs A."/>
            <person name="Gujja S."/>
            <person name="Heiman D."/>
            <person name="Howarth C."/>
            <person name="Larson L."/>
            <person name="Lui A."/>
            <person name="MacDonald P.J.P."/>
            <person name="Montmayeur A."/>
            <person name="Murphy C."/>
            <person name="Neiman D."/>
            <person name="Pearson M."/>
            <person name="Priest M."/>
            <person name="Roberts A."/>
            <person name="Saif S."/>
            <person name="Shea T."/>
            <person name="Shenoy N."/>
            <person name="Sisk P."/>
            <person name="Stolte C."/>
            <person name="Sykes S."/>
            <person name="Wortman J."/>
            <person name="Nusbaum C."/>
            <person name="Birren B."/>
        </authorList>
    </citation>
    <scope>NUCLEOTIDE SEQUENCE [LARGE SCALE GENOMIC DNA]</scope>
    <source>
        <strain evidence="3 4">ACB7</strain>
    </source>
</reference>
<evidence type="ECO:0000313" key="3">
    <source>
        <dbReference type="EMBL" id="EHL09439.1"/>
    </source>
</evidence>
<dbReference type="HOGENOM" id="CLU_017584_4_3_9"/>
<dbReference type="GO" id="GO:0030170">
    <property type="term" value="F:pyridoxal phosphate binding"/>
    <property type="evidence" value="ECO:0007669"/>
    <property type="project" value="InterPro"/>
</dbReference>